<evidence type="ECO:0000313" key="3">
    <source>
        <dbReference type="Proteomes" id="UP000001357"/>
    </source>
</evidence>
<organism evidence="2 3">
    <name type="scientific">Monosiga brevicollis</name>
    <name type="common">Choanoflagellate</name>
    <dbReference type="NCBI Taxonomy" id="81824"/>
    <lineage>
        <taxon>Eukaryota</taxon>
        <taxon>Choanoflagellata</taxon>
        <taxon>Craspedida</taxon>
        <taxon>Salpingoecidae</taxon>
        <taxon>Monosiga</taxon>
    </lineage>
</organism>
<evidence type="ECO:0000256" key="1">
    <source>
        <dbReference type="SAM" id="MobiDB-lite"/>
    </source>
</evidence>
<keyword evidence="3" id="KW-1185">Reference proteome</keyword>
<dbReference type="SMR" id="A9UYX6"/>
<accession>A9UYX6</accession>
<evidence type="ECO:0008006" key="4">
    <source>
        <dbReference type="Google" id="ProtNLM"/>
    </source>
</evidence>
<feature type="region of interest" description="Disordered" evidence="1">
    <location>
        <begin position="65"/>
        <end position="101"/>
    </location>
</feature>
<dbReference type="RefSeq" id="XP_001745566.1">
    <property type="nucleotide sequence ID" value="XM_001745514.1"/>
</dbReference>
<dbReference type="GeneID" id="5890850"/>
<protein>
    <recommendedName>
        <fullName evidence="4">UBA domain-containing protein</fullName>
    </recommendedName>
</protein>
<dbReference type="Gene3D" id="1.10.8.10">
    <property type="entry name" value="DNA helicase RuvA subunit, C-terminal domain"/>
    <property type="match status" value="1"/>
</dbReference>
<dbReference type="InParanoid" id="A9UYX6"/>
<dbReference type="GO" id="GO:0005829">
    <property type="term" value="C:cytosol"/>
    <property type="evidence" value="ECO:0000318"/>
    <property type="project" value="GO_Central"/>
</dbReference>
<dbReference type="GO" id="GO:0006511">
    <property type="term" value="P:ubiquitin-dependent protein catabolic process"/>
    <property type="evidence" value="ECO:0000318"/>
    <property type="project" value="GO_Central"/>
</dbReference>
<evidence type="ECO:0000313" key="2">
    <source>
        <dbReference type="EMBL" id="EDQ89537.1"/>
    </source>
</evidence>
<reference evidence="2 3" key="1">
    <citation type="journal article" date="2008" name="Nature">
        <title>The genome of the choanoflagellate Monosiga brevicollis and the origin of metazoans.</title>
        <authorList>
            <consortium name="JGI Sequencing"/>
            <person name="King N."/>
            <person name="Westbrook M.J."/>
            <person name="Young S.L."/>
            <person name="Kuo A."/>
            <person name="Abedin M."/>
            <person name="Chapman J."/>
            <person name="Fairclough S."/>
            <person name="Hellsten U."/>
            <person name="Isogai Y."/>
            <person name="Letunic I."/>
            <person name="Marr M."/>
            <person name="Pincus D."/>
            <person name="Putnam N."/>
            <person name="Rokas A."/>
            <person name="Wright K.J."/>
            <person name="Zuzow R."/>
            <person name="Dirks W."/>
            <person name="Good M."/>
            <person name="Goodstein D."/>
            <person name="Lemons D."/>
            <person name="Li W."/>
            <person name="Lyons J.B."/>
            <person name="Morris A."/>
            <person name="Nichols S."/>
            <person name="Richter D.J."/>
            <person name="Salamov A."/>
            <person name="Bork P."/>
            <person name="Lim W.A."/>
            <person name="Manning G."/>
            <person name="Miller W.T."/>
            <person name="McGinnis W."/>
            <person name="Shapiro H."/>
            <person name="Tjian R."/>
            <person name="Grigoriev I.V."/>
            <person name="Rokhsar D."/>
        </authorList>
    </citation>
    <scope>NUCLEOTIDE SEQUENCE [LARGE SCALE GENOMIC DNA]</scope>
    <source>
        <strain evidence="3">MX1 / ATCC 50154</strain>
    </source>
</reference>
<feature type="compositionally biased region" description="Low complexity" evidence="1">
    <location>
        <begin position="65"/>
        <end position="88"/>
    </location>
</feature>
<gene>
    <name evidence="2" type="ORF">MONBRDRAFT_36998</name>
</gene>
<sequence>MVCAAARVLVAAQPSLLMITPSRREVLDVAVVVANAALPSEMRSNSAVALQLLELRLRKLADACSSSSSSSSSSNSTHKVKNNTNNKSSKTETEAGLHHGHEEEAYATQLSVLREMGFPQDKSTLLALLHRHHGVMAGVVGELFASSLSE</sequence>
<dbReference type="EMBL" id="CH991550">
    <property type="protein sequence ID" value="EDQ89537.1"/>
    <property type="molecule type" value="Genomic_DNA"/>
</dbReference>
<dbReference type="AlphaFoldDB" id="A9UYX6"/>
<dbReference type="GO" id="GO:0031593">
    <property type="term" value="F:polyubiquitin modification-dependent protein binding"/>
    <property type="evidence" value="ECO:0000318"/>
    <property type="project" value="GO_Central"/>
</dbReference>
<dbReference type="KEGG" id="mbr:MONBRDRAFT_36998"/>
<dbReference type="Proteomes" id="UP000001357">
    <property type="component" value="Unassembled WGS sequence"/>
</dbReference>
<proteinExistence type="predicted"/>
<feature type="compositionally biased region" description="Basic and acidic residues" evidence="1">
    <location>
        <begin position="89"/>
        <end position="101"/>
    </location>
</feature>
<name>A9UYX6_MONBE</name>